<keyword evidence="3" id="KW-0274">FAD</keyword>
<dbReference type="RefSeq" id="WP_311605373.1">
    <property type="nucleotide sequence ID" value="NZ_JAVRFG010000049.1"/>
</dbReference>
<gene>
    <name evidence="7" type="ORF">RM717_28070</name>
</gene>
<protein>
    <submittedName>
        <fullName evidence="7">NAD(P)/FAD-dependent oxidoreductase</fullName>
    </submittedName>
</protein>
<sequence length="413" mass="44986">MGKTRSAIVVGAGIGGLTTAIALRRTGFDVEVFERAPELRAAGFGLSVMSNATAALATLDIDLGLEKRGRVMETYHVKDRKGRLIREFPFPEITRRIGVPCVCISRADLLAALLDQIGDVPIRLNAAAEGFEVAGDRARVLLADGSSAEADLLVGADGFNSAVRRQLAGPDEPAHDSGYIAWLGITEYRHPRFAPGSVVHLWGDGMRFGLVDIGGGRLYWWGTKNMPYERSSTWDGGKAGVLDAYSGWPDEVREAIRVTPPADLLTLNTRDRSFLRPWGTGPVTLLGDAAHPMLTSLGQGSAMAMEDAAVLARHLRHAPDVPRGLRGYEAARYDRTRTMVEATRSISEFEQSQGPVRRRVRDAYFRWMPHRKLVGKLEPALTFPGDGILPETYGSGTYGSGTYGSGTYERTDR</sequence>
<comment type="caution">
    <text evidence="7">The sequence shown here is derived from an EMBL/GenBank/DDBJ whole genome shotgun (WGS) entry which is preliminary data.</text>
</comment>
<dbReference type="Proteomes" id="UP001180556">
    <property type="component" value="Unassembled WGS sequence"/>
</dbReference>
<keyword evidence="8" id="KW-1185">Reference proteome</keyword>
<evidence type="ECO:0000256" key="5">
    <source>
        <dbReference type="SAM" id="MobiDB-lite"/>
    </source>
</evidence>
<evidence type="ECO:0000256" key="3">
    <source>
        <dbReference type="ARBA" id="ARBA00022827"/>
    </source>
</evidence>
<dbReference type="PANTHER" id="PTHR46496:SF1">
    <property type="entry name" value="ZEAXANTHIN EPOXIDASE, CHLOROPLASTIC"/>
    <property type="match status" value="1"/>
</dbReference>
<dbReference type="PANTHER" id="PTHR46496">
    <property type="match status" value="1"/>
</dbReference>
<evidence type="ECO:0000313" key="7">
    <source>
        <dbReference type="EMBL" id="MDT0494368.1"/>
    </source>
</evidence>
<evidence type="ECO:0000256" key="1">
    <source>
        <dbReference type="ARBA" id="ARBA00001974"/>
    </source>
</evidence>
<dbReference type="PRINTS" id="PR00420">
    <property type="entry name" value="RNGMNOXGNASE"/>
</dbReference>
<reference evidence="8" key="1">
    <citation type="submission" date="2023-07" db="EMBL/GenBank/DDBJ databases">
        <title>30 novel species of actinomycetes from the DSMZ collection.</title>
        <authorList>
            <person name="Nouioui I."/>
        </authorList>
    </citation>
    <scope>NUCLEOTIDE SEQUENCE [LARGE SCALE GENOMIC DNA]</scope>
    <source>
        <strain evidence="8">DSM 40932</strain>
    </source>
</reference>
<feature type="domain" description="FAD-binding" evidence="6">
    <location>
        <begin position="7"/>
        <end position="342"/>
    </location>
</feature>
<dbReference type="SUPFAM" id="SSF51905">
    <property type="entry name" value="FAD/NAD(P)-binding domain"/>
    <property type="match status" value="1"/>
</dbReference>
<keyword evidence="4" id="KW-0560">Oxidoreductase</keyword>
<dbReference type="Gene3D" id="3.50.50.60">
    <property type="entry name" value="FAD/NAD(P)-binding domain"/>
    <property type="match status" value="1"/>
</dbReference>
<dbReference type="InterPro" id="IPR036188">
    <property type="entry name" value="FAD/NAD-bd_sf"/>
</dbReference>
<accession>A0ABU2WA49</accession>
<evidence type="ECO:0000259" key="6">
    <source>
        <dbReference type="Pfam" id="PF01494"/>
    </source>
</evidence>
<keyword evidence="2" id="KW-0285">Flavoprotein</keyword>
<dbReference type="EMBL" id="JAVRFG010000049">
    <property type="protein sequence ID" value="MDT0494368.1"/>
    <property type="molecule type" value="Genomic_DNA"/>
</dbReference>
<proteinExistence type="predicted"/>
<evidence type="ECO:0000256" key="4">
    <source>
        <dbReference type="ARBA" id="ARBA00023002"/>
    </source>
</evidence>
<comment type="cofactor">
    <cofactor evidence="1">
        <name>FAD</name>
        <dbReference type="ChEBI" id="CHEBI:57692"/>
    </cofactor>
</comment>
<feature type="region of interest" description="Disordered" evidence="5">
    <location>
        <begin position="394"/>
        <end position="413"/>
    </location>
</feature>
<dbReference type="Pfam" id="PF01494">
    <property type="entry name" value="FAD_binding_3"/>
    <property type="match status" value="1"/>
</dbReference>
<organism evidence="7 8">
    <name type="scientific">Streptomyces stephensoniae</name>
    <dbReference type="NCBI Taxonomy" id="3375367"/>
    <lineage>
        <taxon>Bacteria</taxon>
        <taxon>Bacillati</taxon>
        <taxon>Actinomycetota</taxon>
        <taxon>Actinomycetes</taxon>
        <taxon>Kitasatosporales</taxon>
        <taxon>Streptomycetaceae</taxon>
        <taxon>Streptomyces</taxon>
    </lineage>
</organism>
<evidence type="ECO:0000313" key="8">
    <source>
        <dbReference type="Proteomes" id="UP001180556"/>
    </source>
</evidence>
<name>A0ABU2WA49_9ACTN</name>
<evidence type="ECO:0000256" key="2">
    <source>
        <dbReference type="ARBA" id="ARBA00022630"/>
    </source>
</evidence>
<dbReference type="InterPro" id="IPR002938">
    <property type="entry name" value="FAD-bd"/>
</dbReference>